<dbReference type="VEuPathDB" id="FungiDB:H257_00488"/>
<gene>
    <name evidence="3" type="ORF">AaE_011289</name>
</gene>
<evidence type="ECO:0000256" key="2">
    <source>
        <dbReference type="SAM" id="SignalP"/>
    </source>
</evidence>
<reference evidence="3 4" key="1">
    <citation type="submission" date="2019-06" db="EMBL/GenBank/DDBJ databases">
        <title>Genomics analysis of Aphanomyces spp. identifies a new class of oomycete effector associated with host adaptation.</title>
        <authorList>
            <person name="Gaulin E."/>
        </authorList>
    </citation>
    <scope>NUCLEOTIDE SEQUENCE [LARGE SCALE GENOMIC DNA]</scope>
    <source>
        <strain evidence="3 4">E</strain>
    </source>
</reference>
<evidence type="ECO:0000313" key="4">
    <source>
        <dbReference type="Proteomes" id="UP000469452"/>
    </source>
</evidence>
<evidence type="ECO:0000313" key="3">
    <source>
        <dbReference type="EMBL" id="KAF0715658.1"/>
    </source>
</evidence>
<evidence type="ECO:0000256" key="1">
    <source>
        <dbReference type="SAM" id="MobiDB-lite"/>
    </source>
</evidence>
<feature type="region of interest" description="Disordered" evidence="1">
    <location>
        <begin position="28"/>
        <end position="47"/>
    </location>
</feature>
<comment type="caution">
    <text evidence="3">The sequence shown here is derived from an EMBL/GenBank/DDBJ whole genome shotgun (WGS) entry which is preliminary data.</text>
</comment>
<protein>
    <submittedName>
        <fullName evidence="3">Uncharacterized protein</fullName>
    </submittedName>
</protein>
<dbReference type="InterPro" id="IPR037485">
    <property type="entry name" value="PEX22"/>
</dbReference>
<dbReference type="GO" id="GO:0007031">
    <property type="term" value="P:peroxisome organization"/>
    <property type="evidence" value="ECO:0007669"/>
    <property type="project" value="InterPro"/>
</dbReference>
<feature type="compositionally biased region" description="Polar residues" evidence="1">
    <location>
        <begin position="28"/>
        <end position="43"/>
    </location>
</feature>
<dbReference type="Proteomes" id="UP000469452">
    <property type="component" value="Unassembled WGS sequence"/>
</dbReference>
<proteinExistence type="predicted"/>
<dbReference type="AlphaFoldDB" id="A0A6A4ZQZ3"/>
<feature type="signal peptide" evidence="2">
    <location>
        <begin position="1"/>
        <end position="19"/>
    </location>
</feature>
<keyword evidence="2" id="KW-0732">Signal</keyword>
<name>A0A6A4ZQZ3_APHAT</name>
<dbReference type="Pfam" id="PF22978">
    <property type="entry name" value="HAD_Pex22"/>
    <property type="match status" value="1"/>
</dbReference>
<sequence>MSDDWVSLVLVALVLVLSAWMLSRPQHNAGQGSLNRQSPQDPSASARAGHCKAIVTESLTPTQKKLHAHLPLKAGVRPICLAGNVLLDSPTSRTFAEAAIDIVVDLIAVSDLFLLFHVQSEADKRDILHAVSQVPQFTWHPATQTGLQVHKILFCSTVAGNIALVRQIEPVVHVEGNQDVAIGLRPFLPSIVFLGTGGALPPSTSSTARDSIQLHPSLEAYYTSITA</sequence>
<feature type="chain" id="PRO_5025511049" evidence="2">
    <location>
        <begin position="20"/>
        <end position="227"/>
    </location>
</feature>
<accession>A0A6A4ZQZ3</accession>
<organism evidence="3 4">
    <name type="scientific">Aphanomyces astaci</name>
    <name type="common">Crayfish plague agent</name>
    <dbReference type="NCBI Taxonomy" id="112090"/>
    <lineage>
        <taxon>Eukaryota</taxon>
        <taxon>Sar</taxon>
        <taxon>Stramenopiles</taxon>
        <taxon>Oomycota</taxon>
        <taxon>Saprolegniomycetes</taxon>
        <taxon>Saprolegniales</taxon>
        <taxon>Verrucalvaceae</taxon>
        <taxon>Aphanomyces</taxon>
    </lineage>
</organism>
<dbReference type="EMBL" id="VJMI01016993">
    <property type="protein sequence ID" value="KAF0715658.1"/>
    <property type="molecule type" value="Genomic_DNA"/>
</dbReference>
<dbReference type="PANTHER" id="PTHR34126:SF1">
    <property type="entry name" value="PEROXISOME BIOGENESIS PROTEIN 22"/>
    <property type="match status" value="1"/>
</dbReference>
<dbReference type="PANTHER" id="PTHR34126">
    <property type="entry name" value="PEROXISOME BIOGENESIS PROTEIN 22"/>
    <property type="match status" value="1"/>
</dbReference>